<reference evidence="2" key="1">
    <citation type="submission" date="2023-11" db="EMBL/GenBank/DDBJ databases">
        <title>Characterization of a newly isolated phage infecting non-aureus staphylococci isolated from bovine mastitis.</title>
        <authorList>
            <person name="Wanecka A."/>
            <person name="Marynowska M."/>
            <person name="Wesolowski W."/>
            <person name="Bloch S."/>
            <person name="Nejman-Falenczyk B."/>
            <person name="Neumann J."/>
            <person name="Krol J."/>
            <person name="Florek M."/>
            <person name="Ulanicki K."/>
            <person name="Napierala A."/>
            <person name="Twardon J."/>
            <person name="Wolska B."/>
            <person name="Porebska J."/>
            <person name="Ziubrzycka A."/>
            <person name="Czeretowicz I."/>
            <person name="Benisz M."/>
        </authorList>
    </citation>
    <scope>NUCLEOTIDE SEQUENCE</scope>
</reference>
<accession>A0AAU6MXD2</accession>
<protein>
    <submittedName>
        <fullName evidence="2">Membrane protein</fullName>
    </submittedName>
    <submittedName>
        <fullName evidence="3">Nuclease</fullName>
    </submittedName>
</protein>
<proteinExistence type="predicted"/>
<dbReference type="EMBL" id="OR885926">
    <property type="protein sequence ID" value="WVX90867.1"/>
    <property type="molecule type" value="Genomic_DNA"/>
</dbReference>
<keyword evidence="1" id="KW-1133">Transmembrane helix</keyword>
<feature type="transmembrane region" description="Helical" evidence="1">
    <location>
        <begin position="12"/>
        <end position="33"/>
    </location>
</feature>
<evidence type="ECO:0000313" key="3">
    <source>
        <dbReference type="EMBL" id="WVX90867.1"/>
    </source>
</evidence>
<dbReference type="EMBL" id="OR885926">
    <property type="protein sequence ID" value="WVX90636.1"/>
    <property type="molecule type" value="Genomic_DNA"/>
</dbReference>
<name>A0AAU6MXD2_9CAUD</name>
<organism evidence="2">
    <name type="scientific">Staphylococcus phage 184DA</name>
    <dbReference type="NCBI Taxonomy" id="3110532"/>
    <lineage>
        <taxon>Viruses</taxon>
        <taxon>Duplodnaviria</taxon>
        <taxon>Heunggongvirae</taxon>
        <taxon>Uroviricota</taxon>
        <taxon>Caudoviricetes</taxon>
    </lineage>
</organism>
<keyword evidence="1" id="KW-0812">Transmembrane</keyword>
<evidence type="ECO:0000313" key="2">
    <source>
        <dbReference type="EMBL" id="WVX90636.1"/>
    </source>
</evidence>
<sequence>MNKVLEFTMSYLLYLIIGFIGVWLGSLIMGIDINPFTSWVPYVVSLVVSVSEYIFK</sequence>
<feature type="transmembrane region" description="Helical" evidence="1">
    <location>
        <begin position="39"/>
        <end position="55"/>
    </location>
</feature>
<evidence type="ECO:0000256" key="1">
    <source>
        <dbReference type="SAM" id="Phobius"/>
    </source>
</evidence>
<gene>
    <name evidence="3" type="ORF">184DA_263</name>
    <name evidence="2" type="ORF">184DA_30</name>
</gene>
<keyword evidence="1" id="KW-0472">Membrane</keyword>